<dbReference type="EnsemblMetazoa" id="XM_038215395.1">
    <property type="protein sequence ID" value="XP_038071323.1"/>
    <property type="gene ID" value="LOC119740178"/>
</dbReference>
<dbReference type="InterPro" id="IPR001304">
    <property type="entry name" value="C-type_lectin-like"/>
</dbReference>
<dbReference type="SUPFAM" id="SSF56436">
    <property type="entry name" value="C-type lectin-like"/>
    <property type="match status" value="1"/>
</dbReference>
<evidence type="ECO:0000313" key="4">
    <source>
        <dbReference type="Proteomes" id="UP000887568"/>
    </source>
</evidence>
<dbReference type="InterPro" id="IPR016186">
    <property type="entry name" value="C-type_lectin-like/link_sf"/>
</dbReference>
<dbReference type="SMART" id="SM00034">
    <property type="entry name" value="CLECT"/>
    <property type="match status" value="1"/>
</dbReference>
<protein>
    <recommendedName>
        <fullName evidence="2">C-type lectin domain-containing protein</fullName>
    </recommendedName>
</protein>
<evidence type="ECO:0000313" key="3">
    <source>
        <dbReference type="EnsemblMetazoa" id="XP_038071323.1"/>
    </source>
</evidence>
<dbReference type="InterPro" id="IPR050111">
    <property type="entry name" value="C-type_lectin/snaclec_domain"/>
</dbReference>
<dbReference type="Proteomes" id="UP000887568">
    <property type="component" value="Unplaced"/>
</dbReference>
<feature type="chain" id="PRO_5037034210" description="C-type lectin domain-containing protein" evidence="1">
    <location>
        <begin position="20"/>
        <end position="252"/>
    </location>
</feature>
<dbReference type="PROSITE" id="PS50041">
    <property type="entry name" value="C_TYPE_LECTIN_2"/>
    <property type="match status" value="1"/>
</dbReference>
<reference evidence="3" key="1">
    <citation type="submission" date="2022-11" db="UniProtKB">
        <authorList>
            <consortium name="EnsemblMetazoa"/>
        </authorList>
    </citation>
    <scope>IDENTIFICATION</scope>
</reference>
<dbReference type="OMA" id="TGIHWLW"/>
<dbReference type="OrthoDB" id="6366227at2759"/>
<name>A0A914B5G1_PATMI</name>
<dbReference type="Gene3D" id="3.10.100.10">
    <property type="entry name" value="Mannose-Binding Protein A, subunit A"/>
    <property type="match status" value="1"/>
</dbReference>
<evidence type="ECO:0000259" key="2">
    <source>
        <dbReference type="PROSITE" id="PS50041"/>
    </source>
</evidence>
<keyword evidence="4" id="KW-1185">Reference proteome</keyword>
<dbReference type="RefSeq" id="XP_038071323.1">
    <property type="nucleotide sequence ID" value="XM_038215395.1"/>
</dbReference>
<accession>A0A914B5G1</accession>
<feature type="domain" description="C-type lectin" evidence="2">
    <location>
        <begin position="37"/>
        <end position="147"/>
    </location>
</feature>
<dbReference type="InterPro" id="IPR016187">
    <property type="entry name" value="CTDL_fold"/>
</dbReference>
<evidence type="ECO:0000256" key="1">
    <source>
        <dbReference type="SAM" id="SignalP"/>
    </source>
</evidence>
<dbReference type="PANTHER" id="PTHR22803">
    <property type="entry name" value="MANNOSE, PHOSPHOLIPASE, LECTIN RECEPTOR RELATED"/>
    <property type="match status" value="1"/>
</dbReference>
<dbReference type="CDD" id="cd00037">
    <property type="entry name" value="CLECT"/>
    <property type="match status" value="1"/>
</dbReference>
<dbReference type="Pfam" id="PF00059">
    <property type="entry name" value="Lectin_C"/>
    <property type="match status" value="1"/>
</dbReference>
<keyword evidence="1" id="KW-0732">Signal</keyword>
<dbReference type="GeneID" id="119740178"/>
<dbReference type="AlphaFoldDB" id="A0A914B5G1"/>
<sequence length="252" mass="27803">MYIAAALSICSAVVLATWASETCHSEAGCCPRGWEPWGGSCYLIIKSGNWDDAWSACLAMGGVMAAPRSQEENNFVADKAHGMTGIHWLWVACTNTRGTWRCGGQDMGGFVNWRPGQPSGGVREQHCAALTSWAYDNYGKWHGVRCNNMYRRTAAACVRRPSQPRQFCLFTGRDGRPVESRCLHGHVVREYPLASATVGLCGRACYNDPRCFSFNIKKYHNGETICQLNNATSSDDPVKFQDSGSACTYFEI</sequence>
<organism evidence="3 4">
    <name type="scientific">Patiria miniata</name>
    <name type="common">Bat star</name>
    <name type="synonym">Asterina miniata</name>
    <dbReference type="NCBI Taxonomy" id="46514"/>
    <lineage>
        <taxon>Eukaryota</taxon>
        <taxon>Metazoa</taxon>
        <taxon>Echinodermata</taxon>
        <taxon>Eleutherozoa</taxon>
        <taxon>Asterozoa</taxon>
        <taxon>Asteroidea</taxon>
        <taxon>Valvatacea</taxon>
        <taxon>Valvatida</taxon>
        <taxon>Asterinidae</taxon>
        <taxon>Patiria</taxon>
    </lineage>
</organism>
<feature type="signal peptide" evidence="1">
    <location>
        <begin position="1"/>
        <end position="19"/>
    </location>
</feature>
<proteinExistence type="predicted"/>